<keyword evidence="1" id="KW-0732">Signal</keyword>
<dbReference type="AlphaFoldDB" id="A0A1M2W5W8"/>
<organism evidence="2 3">
    <name type="scientific">Trametes pubescens</name>
    <name type="common">White-rot fungus</name>
    <dbReference type="NCBI Taxonomy" id="154538"/>
    <lineage>
        <taxon>Eukaryota</taxon>
        <taxon>Fungi</taxon>
        <taxon>Dikarya</taxon>
        <taxon>Basidiomycota</taxon>
        <taxon>Agaricomycotina</taxon>
        <taxon>Agaricomycetes</taxon>
        <taxon>Polyporales</taxon>
        <taxon>Polyporaceae</taxon>
        <taxon>Trametes</taxon>
    </lineage>
</organism>
<keyword evidence="3" id="KW-1185">Reference proteome</keyword>
<protein>
    <submittedName>
        <fullName evidence="2">Uncharacterized protein</fullName>
    </submittedName>
</protein>
<gene>
    <name evidence="2" type="ORF">TRAPUB_8180</name>
</gene>
<reference evidence="2 3" key="1">
    <citation type="submission" date="2016-10" db="EMBL/GenBank/DDBJ databases">
        <title>Genome sequence of the basidiomycete white-rot fungus Trametes pubescens.</title>
        <authorList>
            <person name="Makela M.R."/>
            <person name="Granchi Z."/>
            <person name="Peng M."/>
            <person name="De Vries R.P."/>
            <person name="Grigoriev I."/>
            <person name="Riley R."/>
            <person name="Hilden K."/>
        </authorList>
    </citation>
    <scope>NUCLEOTIDE SEQUENCE [LARGE SCALE GENOMIC DNA]</scope>
    <source>
        <strain evidence="2 3">FBCC735</strain>
    </source>
</reference>
<feature type="signal peptide" evidence="1">
    <location>
        <begin position="1"/>
        <end position="22"/>
    </location>
</feature>
<proteinExistence type="predicted"/>
<evidence type="ECO:0000313" key="2">
    <source>
        <dbReference type="EMBL" id="OJT15258.1"/>
    </source>
</evidence>
<dbReference type="EMBL" id="MNAD01000187">
    <property type="protein sequence ID" value="OJT15258.1"/>
    <property type="molecule type" value="Genomic_DNA"/>
</dbReference>
<evidence type="ECO:0000256" key="1">
    <source>
        <dbReference type="SAM" id="SignalP"/>
    </source>
</evidence>
<accession>A0A1M2W5W8</accession>
<comment type="caution">
    <text evidence="2">The sequence shown here is derived from an EMBL/GenBank/DDBJ whole genome shotgun (WGS) entry which is preliminary data.</text>
</comment>
<name>A0A1M2W5W8_TRAPU</name>
<dbReference type="Proteomes" id="UP000184267">
    <property type="component" value="Unassembled WGS sequence"/>
</dbReference>
<feature type="chain" id="PRO_5012183023" evidence="1">
    <location>
        <begin position="23"/>
        <end position="159"/>
    </location>
</feature>
<evidence type="ECO:0000313" key="3">
    <source>
        <dbReference type="Proteomes" id="UP000184267"/>
    </source>
</evidence>
<sequence>MGGLQAAFSCPFSFLFWRRCSAVCSTVWNQIQSLEREPGAAGHWGVGDWMLVRVPVSGSALLALSGVQAIYAELALDECQRRLRAAARCRASTEDPAVARADGACTYTPLSPSVAGGYPGFRRACRLMVCTERAGRRALCGRWRGLWQHEQWPAEKERT</sequence>